<name>A0ABT7JHK7_9DEIO</name>
<comment type="caution">
    <text evidence="1">The sequence shown here is derived from an EMBL/GenBank/DDBJ whole genome shotgun (WGS) entry which is preliminary data.</text>
</comment>
<dbReference type="RefSeq" id="WP_285523616.1">
    <property type="nucleotide sequence ID" value="NZ_JASNGB010000090.1"/>
</dbReference>
<gene>
    <name evidence="1" type="ORF">QOL99_10315</name>
</gene>
<evidence type="ECO:0000313" key="1">
    <source>
        <dbReference type="EMBL" id="MDL2344549.1"/>
    </source>
</evidence>
<protein>
    <submittedName>
        <fullName evidence="1">Uncharacterized protein</fullName>
    </submittedName>
</protein>
<dbReference type="EMBL" id="JASNGB010000090">
    <property type="protein sequence ID" value="MDL2344549.1"/>
    <property type="molecule type" value="Genomic_DNA"/>
</dbReference>
<dbReference type="Proteomes" id="UP001302059">
    <property type="component" value="Unassembled WGS sequence"/>
</dbReference>
<organism evidence="1 2">
    <name type="scientific">Deinococcus rhizophilus</name>
    <dbReference type="NCBI Taxonomy" id="3049544"/>
    <lineage>
        <taxon>Bacteria</taxon>
        <taxon>Thermotogati</taxon>
        <taxon>Deinococcota</taxon>
        <taxon>Deinococci</taxon>
        <taxon>Deinococcales</taxon>
        <taxon>Deinococcaceae</taxon>
        <taxon>Deinococcus</taxon>
    </lineage>
</organism>
<reference evidence="1 2" key="1">
    <citation type="submission" date="2023-05" db="EMBL/GenBank/DDBJ databases">
        <authorList>
            <person name="Gao F."/>
        </authorList>
    </citation>
    <scope>NUCLEOTIDE SEQUENCE [LARGE SCALE GENOMIC DNA]</scope>
    <source>
        <strain evidence="1 2">MIMF12</strain>
    </source>
</reference>
<evidence type="ECO:0000313" key="2">
    <source>
        <dbReference type="Proteomes" id="UP001302059"/>
    </source>
</evidence>
<proteinExistence type="predicted"/>
<accession>A0ABT7JHK7</accession>
<sequence>MDARQNAEQVRQAGQPLRALALLERVVPEARAARTDEGTHLARQVLGFVQAEVGAHREALASFTFGTGSPGLSEPEERRVKEARLVDAVDAIVAASRGRRIVILNEAHHVPQSREFARRLALALRREGFSYFAGETFRPEIVSTTAQGYVTRDSGYYTAEPVYAELVRSVRRAGYTLVPYEAETFLQGGTPAQRINHRERQQAENLVERVFKKDPAARVFIFVRSLGVKSQMEA</sequence>
<keyword evidence="2" id="KW-1185">Reference proteome</keyword>